<gene>
    <name evidence="2" type="ORF">J2S14_002187</name>
</gene>
<evidence type="ECO:0000256" key="1">
    <source>
        <dbReference type="SAM" id="Phobius"/>
    </source>
</evidence>
<evidence type="ECO:0000313" key="3">
    <source>
        <dbReference type="Proteomes" id="UP001232343"/>
    </source>
</evidence>
<reference evidence="2 3" key="1">
    <citation type="submission" date="2023-07" db="EMBL/GenBank/DDBJ databases">
        <title>Genomic Encyclopedia of Type Strains, Phase IV (KMG-IV): sequencing the most valuable type-strain genomes for metagenomic binning, comparative biology and taxonomic classification.</title>
        <authorList>
            <person name="Goeker M."/>
        </authorList>
    </citation>
    <scope>NUCLEOTIDE SEQUENCE [LARGE SCALE GENOMIC DNA]</scope>
    <source>
        <strain evidence="2 3">DSM 27848</strain>
    </source>
</reference>
<feature type="transmembrane region" description="Helical" evidence="1">
    <location>
        <begin position="43"/>
        <end position="65"/>
    </location>
</feature>
<comment type="caution">
    <text evidence="2">The sequence shown here is derived from an EMBL/GenBank/DDBJ whole genome shotgun (WGS) entry which is preliminary data.</text>
</comment>
<dbReference type="EMBL" id="JAUSUO010000004">
    <property type="protein sequence ID" value="MDQ0343373.1"/>
    <property type="molecule type" value="Genomic_DNA"/>
</dbReference>
<name>A0ABU0D4N6_9BACI</name>
<dbReference type="RefSeq" id="WP_244681645.1">
    <property type="nucleotide sequence ID" value="NZ_JALIRM010000007.1"/>
</dbReference>
<accession>A0ABU0D4N6</accession>
<feature type="transmembrane region" description="Helical" evidence="1">
    <location>
        <begin position="77"/>
        <end position="94"/>
    </location>
</feature>
<sequence>MESYEDFHFVKYEMTFLTIILIGVFISIVFLKKYLKFLNRFSVMLISFICIIISAFNLVMLGYVADEFNFVDTVNSYLFLAIIGFGILNSALAYKNQ</sequence>
<organism evidence="2 3">
    <name type="scientific">Lederbergia wuyishanensis</name>
    <dbReference type="NCBI Taxonomy" id="1347903"/>
    <lineage>
        <taxon>Bacteria</taxon>
        <taxon>Bacillati</taxon>
        <taxon>Bacillota</taxon>
        <taxon>Bacilli</taxon>
        <taxon>Bacillales</taxon>
        <taxon>Bacillaceae</taxon>
        <taxon>Lederbergia</taxon>
    </lineage>
</organism>
<keyword evidence="1" id="KW-0812">Transmembrane</keyword>
<keyword evidence="1" id="KW-1133">Transmembrane helix</keyword>
<feature type="transmembrane region" description="Helical" evidence="1">
    <location>
        <begin position="12"/>
        <end position="31"/>
    </location>
</feature>
<proteinExistence type="predicted"/>
<keyword evidence="1" id="KW-0472">Membrane</keyword>
<dbReference type="Proteomes" id="UP001232343">
    <property type="component" value="Unassembled WGS sequence"/>
</dbReference>
<protein>
    <submittedName>
        <fullName evidence="2">FlaA1/EpsC-like NDP-sugar epimerase</fullName>
    </submittedName>
</protein>
<evidence type="ECO:0000313" key="2">
    <source>
        <dbReference type="EMBL" id="MDQ0343373.1"/>
    </source>
</evidence>
<keyword evidence="3" id="KW-1185">Reference proteome</keyword>